<dbReference type="AlphaFoldDB" id="A0A7K1YF82"/>
<keyword evidence="3" id="KW-1185">Reference proteome</keyword>
<comment type="caution">
    <text evidence="2">The sequence shown here is derived from an EMBL/GenBank/DDBJ whole genome shotgun (WGS) entry which is preliminary data.</text>
</comment>
<dbReference type="PROSITE" id="PS50910">
    <property type="entry name" value="HEPN"/>
    <property type="match status" value="1"/>
</dbReference>
<dbReference type="RefSeq" id="WP_160846446.1">
    <property type="nucleotide sequence ID" value="NZ_WVHT01000016.1"/>
</dbReference>
<dbReference type="Gene3D" id="1.20.120.330">
    <property type="entry name" value="Nucleotidyltransferases domain 2"/>
    <property type="match status" value="1"/>
</dbReference>
<dbReference type="EMBL" id="WVHT01000016">
    <property type="protein sequence ID" value="MXV53267.1"/>
    <property type="molecule type" value="Genomic_DNA"/>
</dbReference>
<protein>
    <submittedName>
        <fullName evidence="2">HEPN domain-containing protein</fullName>
    </submittedName>
</protein>
<evidence type="ECO:0000313" key="3">
    <source>
        <dbReference type="Proteomes" id="UP000466586"/>
    </source>
</evidence>
<evidence type="ECO:0000259" key="1">
    <source>
        <dbReference type="PROSITE" id="PS50910"/>
    </source>
</evidence>
<name>A0A7K1YF82_9SPHI</name>
<dbReference type="InterPro" id="IPR007842">
    <property type="entry name" value="HEPN_dom"/>
</dbReference>
<feature type="domain" description="HEPN" evidence="1">
    <location>
        <begin position="142"/>
        <end position="251"/>
    </location>
</feature>
<dbReference type="Proteomes" id="UP000466586">
    <property type="component" value="Unassembled WGS sequence"/>
</dbReference>
<organism evidence="2 3">
    <name type="scientific">Hufsiella arboris</name>
    <dbReference type="NCBI Taxonomy" id="2695275"/>
    <lineage>
        <taxon>Bacteria</taxon>
        <taxon>Pseudomonadati</taxon>
        <taxon>Bacteroidota</taxon>
        <taxon>Sphingobacteriia</taxon>
        <taxon>Sphingobacteriales</taxon>
        <taxon>Sphingobacteriaceae</taxon>
        <taxon>Hufsiella</taxon>
    </lineage>
</organism>
<sequence length="266" mass="30504">MKLQNTSLKPINAQIAGPPSFIRLIIETLRPDKIFRIKQQLIDEPEQTLLIIVLPDNCTLTFDELQPYLDFAIIGQPALSCMLHRSDWLIRQLRSGHPFYSFVCIQKNLLFDTGLIPLPDFSTELKELVLLKARRSFDHAFERSISFSEGAWFYFNNVSNLPLTMFMLHQSAELALRAVISSFCERAKRSHEIRILLRCAGYYLPSLYVSLAIDWELVKLLDQAYLKGRYAGDWIVSADQVNAALRMVDRLQLVVFESMAAFVSGI</sequence>
<gene>
    <name evidence="2" type="ORF">GS399_20055</name>
</gene>
<dbReference type="SMART" id="SM00748">
    <property type="entry name" value="HEPN"/>
    <property type="match status" value="1"/>
</dbReference>
<dbReference type="Pfam" id="PF05168">
    <property type="entry name" value="HEPN"/>
    <property type="match status" value="1"/>
</dbReference>
<evidence type="ECO:0000313" key="2">
    <source>
        <dbReference type="EMBL" id="MXV53267.1"/>
    </source>
</evidence>
<accession>A0A7K1YF82</accession>
<reference evidence="2 3" key="1">
    <citation type="submission" date="2019-11" db="EMBL/GenBank/DDBJ databases">
        <title>Pedobacter sp. HMF7647 Genome sequencing and assembly.</title>
        <authorList>
            <person name="Kang H."/>
            <person name="Kim H."/>
            <person name="Joh K."/>
        </authorList>
    </citation>
    <scope>NUCLEOTIDE SEQUENCE [LARGE SCALE GENOMIC DNA]</scope>
    <source>
        <strain evidence="2 3">HMF7647</strain>
    </source>
</reference>
<dbReference type="SUPFAM" id="SSF81593">
    <property type="entry name" value="Nucleotidyltransferase substrate binding subunit/domain"/>
    <property type="match status" value="1"/>
</dbReference>
<proteinExistence type="predicted"/>